<gene>
    <name evidence="1" type="ORF">LCGC14_1167760</name>
</gene>
<organism evidence="1">
    <name type="scientific">marine sediment metagenome</name>
    <dbReference type="NCBI Taxonomy" id="412755"/>
    <lineage>
        <taxon>unclassified sequences</taxon>
        <taxon>metagenomes</taxon>
        <taxon>ecological metagenomes</taxon>
    </lineage>
</organism>
<reference evidence="1" key="1">
    <citation type="journal article" date="2015" name="Nature">
        <title>Complex archaea that bridge the gap between prokaryotes and eukaryotes.</title>
        <authorList>
            <person name="Spang A."/>
            <person name="Saw J.H."/>
            <person name="Jorgensen S.L."/>
            <person name="Zaremba-Niedzwiedzka K."/>
            <person name="Martijn J."/>
            <person name="Lind A.E."/>
            <person name="van Eijk R."/>
            <person name="Schleper C."/>
            <person name="Guy L."/>
            <person name="Ettema T.J."/>
        </authorList>
    </citation>
    <scope>NUCLEOTIDE SEQUENCE</scope>
</reference>
<evidence type="ECO:0000313" key="1">
    <source>
        <dbReference type="EMBL" id="KKM97452.1"/>
    </source>
</evidence>
<dbReference type="AlphaFoldDB" id="A0A0F9PW71"/>
<sequence length="72" mass="8044">MTDLRGEFFVAHCESCQAMAKFDALYLVELHQTQGRIVEGKCHGCHRMRRGMLPPDAEGKQRIAAARAAKEA</sequence>
<name>A0A0F9PW71_9ZZZZ</name>
<accession>A0A0F9PW71</accession>
<proteinExistence type="predicted"/>
<comment type="caution">
    <text evidence="1">The sequence shown here is derived from an EMBL/GenBank/DDBJ whole genome shotgun (WGS) entry which is preliminary data.</text>
</comment>
<dbReference type="EMBL" id="LAZR01005745">
    <property type="protein sequence ID" value="KKM97452.1"/>
    <property type="molecule type" value="Genomic_DNA"/>
</dbReference>
<protein>
    <submittedName>
        <fullName evidence="1">Uncharacterized protein</fullName>
    </submittedName>
</protein>